<dbReference type="Gene3D" id="2.60.450.10">
    <property type="entry name" value="Lipopolysaccharide (LPS) transport protein A like domain"/>
    <property type="match status" value="2"/>
</dbReference>
<feature type="domain" description="Organic solvent tolerance-like N-terminal" evidence="4">
    <location>
        <begin position="45"/>
        <end position="182"/>
    </location>
</feature>
<feature type="compositionally biased region" description="Basic and acidic residues" evidence="2">
    <location>
        <begin position="519"/>
        <end position="538"/>
    </location>
</feature>
<keyword evidence="6" id="KW-1185">Reference proteome</keyword>
<gene>
    <name evidence="5" type="primary">lptC</name>
    <name evidence="5" type="ORF">JKA74_02670</name>
</gene>
<dbReference type="Pfam" id="PF13100">
    <property type="entry name" value="OstA_2"/>
    <property type="match status" value="1"/>
</dbReference>
<evidence type="ECO:0000313" key="5">
    <source>
        <dbReference type="EMBL" id="MBK6263928.1"/>
    </source>
</evidence>
<feature type="chain" id="PRO_5037074081" evidence="3">
    <location>
        <begin position="22"/>
        <end position="538"/>
    </location>
</feature>
<dbReference type="PANTHER" id="PTHR30189">
    <property type="entry name" value="LPS-ASSEMBLY PROTEIN"/>
    <property type="match status" value="1"/>
</dbReference>
<dbReference type="EMBL" id="JAEQBW010000001">
    <property type="protein sequence ID" value="MBK6263928.1"/>
    <property type="molecule type" value="Genomic_DNA"/>
</dbReference>
<name>A0A934WVQ0_9BACT</name>
<evidence type="ECO:0000256" key="2">
    <source>
        <dbReference type="SAM" id="MobiDB-lite"/>
    </source>
</evidence>
<dbReference type="Proteomes" id="UP000611723">
    <property type="component" value="Unassembled WGS sequence"/>
</dbReference>
<feature type="region of interest" description="Disordered" evidence="2">
    <location>
        <begin position="512"/>
        <end position="538"/>
    </location>
</feature>
<dbReference type="InterPro" id="IPR050218">
    <property type="entry name" value="LptD"/>
</dbReference>
<reference evidence="5" key="1">
    <citation type="submission" date="2021-01" db="EMBL/GenBank/DDBJ databases">
        <title>Marivirga aurantiaca sp. nov., isolated from intertidal surface sediments.</title>
        <authorList>
            <person name="Zhang M."/>
        </authorList>
    </citation>
    <scope>NUCLEOTIDE SEQUENCE</scope>
    <source>
        <strain evidence="5">S37H4</strain>
    </source>
</reference>
<dbReference type="GO" id="GO:0009279">
    <property type="term" value="C:cell outer membrane"/>
    <property type="evidence" value="ECO:0007669"/>
    <property type="project" value="TreeGrafter"/>
</dbReference>
<keyword evidence="1" id="KW-0472">Membrane</keyword>
<evidence type="ECO:0000256" key="1">
    <source>
        <dbReference type="ARBA" id="ARBA00023237"/>
    </source>
</evidence>
<dbReference type="AlphaFoldDB" id="A0A934WVQ0"/>
<dbReference type="GO" id="GO:1990351">
    <property type="term" value="C:transporter complex"/>
    <property type="evidence" value="ECO:0007669"/>
    <property type="project" value="TreeGrafter"/>
</dbReference>
<evidence type="ECO:0000313" key="6">
    <source>
        <dbReference type="Proteomes" id="UP000611723"/>
    </source>
</evidence>
<dbReference type="InterPro" id="IPR005653">
    <property type="entry name" value="OstA-like_N"/>
</dbReference>
<feature type="signal peptide" evidence="3">
    <location>
        <begin position="1"/>
        <end position="21"/>
    </location>
</feature>
<sequence>MKFQRILFLSLLLISTFSLHAQRGGVKYGSSGYSESVNKGSDRFTRLVKDVWFDIKDKDTRITGDSALYYDKQGIMIVFGDVRIKKGDSVTITARRLNYYMNDNKAELRNNVVYEDKRIRLTTNYLDYYTNTEDARFYNGGKIVDGETTLEAEDAYVINAENLIKFYEDVKLKSPDYDLKTDTLFYHQITKIATTYGPTQTIMKDGEIIDAKEGGRFQTDSKQVTYLEGKITTESYEIFGDDLFFDDIRQESRAKGNVRVISEEDNIIILGDEATTQKDSGITKIWGNPVMKQLVDNDTLYMSADTLISIDSKVDSLSRLLAYKNVKIFKSDMQGVADSMAYMMLDSMIFLYEDPILWSDGNQITADTIALEMVNGKLDKMKMKNRAFTINKDTVANFNQIKGRNMTAYFKNDKMDKILVNGNGESIYFAIDDKDNSLIGMNKILCSNMKIQFLNGQMNDITFYKDPEGRFIPPHEINEPETRLKDFNWQIDKKPELKEVLGKHAPLALPSLENQPEIIKPDPSRLKGELKKIDSNEK</sequence>
<comment type="caution">
    <text evidence="5">The sequence shown here is derived from an EMBL/GenBank/DDBJ whole genome shotgun (WGS) entry which is preliminary data.</text>
</comment>
<protein>
    <submittedName>
        <fullName evidence="5">LPS export ABC transporter periplasmic protein LptC</fullName>
    </submittedName>
</protein>
<evidence type="ECO:0000256" key="3">
    <source>
        <dbReference type="SAM" id="SignalP"/>
    </source>
</evidence>
<organism evidence="5 6">
    <name type="scientific">Marivirga aurantiaca</name>
    <dbReference type="NCBI Taxonomy" id="2802615"/>
    <lineage>
        <taxon>Bacteria</taxon>
        <taxon>Pseudomonadati</taxon>
        <taxon>Bacteroidota</taxon>
        <taxon>Cytophagia</taxon>
        <taxon>Cytophagales</taxon>
        <taxon>Marivirgaceae</taxon>
        <taxon>Marivirga</taxon>
    </lineage>
</organism>
<dbReference type="PANTHER" id="PTHR30189:SF1">
    <property type="entry name" value="LPS-ASSEMBLY PROTEIN LPTD"/>
    <property type="match status" value="1"/>
</dbReference>
<keyword evidence="1" id="KW-0998">Cell outer membrane</keyword>
<keyword evidence="3" id="KW-0732">Signal</keyword>
<accession>A0A934WVQ0</accession>
<dbReference type="RefSeq" id="WP_201429611.1">
    <property type="nucleotide sequence ID" value="NZ_JAEQBW010000001.1"/>
</dbReference>
<evidence type="ECO:0000259" key="4">
    <source>
        <dbReference type="Pfam" id="PF13100"/>
    </source>
</evidence>
<proteinExistence type="predicted"/>